<dbReference type="GO" id="GO:0006307">
    <property type="term" value="P:DNA alkylation repair"/>
    <property type="evidence" value="ECO:0007669"/>
    <property type="project" value="UniProtKB-UniRule"/>
</dbReference>
<dbReference type="SUPFAM" id="SSF46767">
    <property type="entry name" value="Methylated DNA-protein cysteine methyltransferase, C-terminal domain"/>
    <property type="match status" value="1"/>
</dbReference>
<dbReference type="HAMAP" id="MF_00772">
    <property type="entry name" value="OGT"/>
    <property type="match status" value="1"/>
</dbReference>
<dbReference type="PANTHER" id="PTHR10815:SF5">
    <property type="entry name" value="METHYLATED-DNA--PROTEIN-CYSTEINE METHYLTRANSFERASE"/>
    <property type="match status" value="1"/>
</dbReference>
<protein>
    <recommendedName>
        <fullName evidence="9">Methylated-DNA--protein-cysteine methyltransferase</fullName>
        <ecNumber evidence="9">2.1.1.63</ecNumber>
    </recommendedName>
    <alternativeName>
        <fullName evidence="9">6-O-methylguanine-DNA methyltransferase</fullName>
        <shortName evidence="9">MGMT</shortName>
    </alternativeName>
    <alternativeName>
        <fullName evidence="9">O-6-methylguanine-DNA-alkyltransferase</fullName>
    </alternativeName>
</protein>
<dbReference type="CDD" id="cd06445">
    <property type="entry name" value="ATase"/>
    <property type="match status" value="1"/>
</dbReference>
<dbReference type="InterPro" id="IPR014048">
    <property type="entry name" value="MethylDNA_cys_MeTrfase_DNA-bd"/>
</dbReference>
<dbReference type="EC" id="2.1.1.63" evidence="9"/>
<dbReference type="Pfam" id="PF02870">
    <property type="entry name" value="Methyltransf_1N"/>
    <property type="match status" value="1"/>
</dbReference>
<dbReference type="InterPro" id="IPR036631">
    <property type="entry name" value="MGMT_N_sf"/>
</dbReference>
<dbReference type="GO" id="GO:0005737">
    <property type="term" value="C:cytoplasm"/>
    <property type="evidence" value="ECO:0007669"/>
    <property type="project" value="UniProtKB-SubCell"/>
</dbReference>
<name>A0A927N5C4_9ACTN</name>
<evidence type="ECO:0000256" key="6">
    <source>
        <dbReference type="ARBA" id="ARBA00022763"/>
    </source>
</evidence>
<evidence type="ECO:0000256" key="1">
    <source>
        <dbReference type="ARBA" id="ARBA00001286"/>
    </source>
</evidence>
<dbReference type="InterPro" id="IPR036217">
    <property type="entry name" value="MethylDNA_cys_MeTrfase_DNAb"/>
</dbReference>
<evidence type="ECO:0000256" key="5">
    <source>
        <dbReference type="ARBA" id="ARBA00022679"/>
    </source>
</evidence>
<feature type="domain" description="Methylated-DNA-[protein]-cysteine S-methyltransferase DNA binding" evidence="10">
    <location>
        <begin position="81"/>
        <end position="160"/>
    </location>
</feature>
<evidence type="ECO:0000256" key="9">
    <source>
        <dbReference type="HAMAP-Rule" id="MF_00772"/>
    </source>
</evidence>
<dbReference type="NCBIfam" id="TIGR00589">
    <property type="entry name" value="ogt"/>
    <property type="match status" value="1"/>
</dbReference>
<comment type="function">
    <text evidence="9">Involved in the cellular defense against the biological effects of O6-methylguanine (O6-MeG) and O4-methylthymine (O4-MeT) in DNA. Repairs the methylated nucleobase in DNA by stoichiometrically transferring the methyl group to a cysteine residue in the enzyme. This is a suicide reaction: the enzyme is irreversibly inactivated.</text>
</comment>
<dbReference type="FunFam" id="1.10.10.10:FF:000214">
    <property type="entry name" value="Methylated-DNA--protein-cysteine methyltransferase"/>
    <property type="match status" value="1"/>
</dbReference>
<dbReference type="RefSeq" id="WP_192752860.1">
    <property type="nucleotide sequence ID" value="NZ_BAABJL010000142.1"/>
</dbReference>
<dbReference type="GO" id="GO:0003908">
    <property type="term" value="F:methylated-DNA-[protein]-cysteine S-methyltransferase activity"/>
    <property type="evidence" value="ECO:0007669"/>
    <property type="project" value="UniProtKB-UniRule"/>
</dbReference>
<keyword evidence="4 9" id="KW-0489">Methyltransferase</keyword>
<dbReference type="Pfam" id="PF01035">
    <property type="entry name" value="DNA_binding_1"/>
    <property type="match status" value="1"/>
</dbReference>
<keyword evidence="5 9" id="KW-0808">Transferase</keyword>
<proteinExistence type="inferred from homology"/>
<comment type="catalytic activity">
    <reaction evidence="1 9">
        <text>a 4-O-methyl-thymidine in DNA + L-cysteinyl-[protein] = a thymidine in DNA + S-methyl-L-cysteinyl-[protein]</text>
        <dbReference type="Rhea" id="RHEA:53428"/>
        <dbReference type="Rhea" id="RHEA-COMP:10131"/>
        <dbReference type="Rhea" id="RHEA-COMP:10132"/>
        <dbReference type="Rhea" id="RHEA-COMP:13555"/>
        <dbReference type="Rhea" id="RHEA-COMP:13556"/>
        <dbReference type="ChEBI" id="CHEBI:29950"/>
        <dbReference type="ChEBI" id="CHEBI:82612"/>
        <dbReference type="ChEBI" id="CHEBI:137386"/>
        <dbReference type="ChEBI" id="CHEBI:137387"/>
        <dbReference type="EC" id="2.1.1.63"/>
    </reaction>
</comment>
<evidence type="ECO:0000256" key="4">
    <source>
        <dbReference type="ARBA" id="ARBA00022603"/>
    </source>
</evidence>
<dbReference type="InterPro" id="IPR036388">
    <property type="entry name" value="WH-like_DNA-bd_sf"/>
</dbReference>
<keyword evidence="3 9" id="KW-0963">Cytoplasm</keyword>
<keyword evidence="6 9" id="KW-0227">DNA damage</keyword>
<feature type="active site" description="Nucleophile; methyl group acceptor" evidence="9">
    <location>
        <position position="132"/>
    </location>
</feature>
<evidence type="ECO:0000313" key="13">
    <source>
        <dbReference type="Proteomes" id="UP000638648"/>
    </source>
</evidence>
<comment type="catalytic activity">
    <reaction evidence="8 9">
        <text>a 6-O-methyl-2'-deoxyguanosine in DNA + L-cysteinyl-[protein] = S-methyl-L-cysteinyl-[protein] + a 2'-deoxyguanosine in DNA</text>
        <dbReference type="Rhea" id="RHEA:24000"/>
        <dbReference type="Rhea" id="RHEA-COMP:10131"/>
        <dbReference type="Rhea" id="RHEA-COMP:10132"/>
        <dbReference type="Rhea" id="RHEA-COMP:11367"/>
        <dbReference type="Rhea" id="RHEA-COMP:11368"/>
        <dbReference type="ChEBI" id="CHEBI:29950"/>
        <dbReference type="ChEBI" id="CHEBI:82612"/>
        <dbReference type="ChEBI" id="CHEBI:85445"/>
        <dbReference type="ChEBI" id="CHEBI:85448"/>
        <dbReference type="EC" id="2.1.1.63"/>
    </reaction>
</comment>
<dbReference type="InterPro" id="IPR008332">
    <property type="entry name" value="MethylG_MeTrfase_N"/>
</dbReference>
<keyword evidence="7 9" id="KW-0234">DNA repair</keyword>
<dbReference type="PANTHER" id="PTHR10815">
    <property type="entry name" value="METHYLATED-DNA--PROTEIN-CYSTEINE METHYLTRANSFERASE"/>
    <property type="match status" value="1"/>
</dbReference>
<comment type="subcellular location">
    <subcellularLocation>
        <location evidence="9">Cytoplasm</location>
    </subcellularLocation>
</comment>
<dbReference type="AlphaFoldDB" id="A0A927N5C4"/>
<evidence type="ECO:0000313" key="12">
    <source>
        <dbReference type="EMBL" id="MBE1609252.1"/>
    </source>
</evidence>
<sequence>MATRHTLIETELGEITLVADEGRLAGLYFRHHWYKPPQESLGAYVEPDTDPLFTATAAELEDYLAGRRTSFDVPITAAGDEFQKRVWALLEEIPYGRTTTYGALAEKLGDRSLAQEVGRAVGHNPLSVIVPCHRVVGRDGKLTGYAGGLRRKKLLLDLEEPSRAKAERLF</sequence>
<gene>
    <name evidence="12" type="ORF">HEB94_006100</name>
</gene>
<reference evidence="12" key="1">
    <citation type="submission" date="2020-10" db="EMBL/GenBank/DDBJ databases">
        <title>Sequencing the genomes of 1000 actinobacteria strains.</title>
        <authorList>
            <person name="Klenk H.-P."/>
        </authorList>
    </citation>
    <scope>NUCLEOTIDE SEQUENCE</scope>
    <source>
        <strain evidence="12">DSM 45354</strain>
    </source>
</reference>
<dbReference type="SUPFAM" id="SSF53155">
    <property type="entry name" value="Methylated DNA-protein cysteine methyltransferase domain"/>
    <property type="match status" value="1"/>
</dbReference>
<feature type="domain" description="Methylguanine DNA methyltransferase ribonuclease-like" evidence="11">
    <location>
        <begin position="4"/>
        <end position="75"/>
    </location>
</feature>
<evidence type="ECO:0000256" key="2">
    <source>
        <dbReference type="ARBA" id="ARBA00008711"/>
    </source>
</evidence>
<dbReference type="PROSITE" id="PS00374">
    <property type="entry name" value="MGMT"/>
    <property type="match status" value="1"/>
</dbReference>
<comment type="caution">
    <text evidence="12">The sequence shown here is derived from an EMBL/GenBank/DDBJ whole genome shotgun (WGS) entry which is preliminary data.</text>
</comment>
<dbReference type="Proteomes" id="UP000638648">
    <property type="component" value="Unassembled WGS sequence"/>
</dbReference>
<dbReference type="InterPro" id="IPR023546">
    <property type="entry name" value="MGMT"/>
</dbReference>
<evidence type="ECO:0000256" key="7">
    <source>
        <dbReference type="ARBA" id="ARBA00023204"/>
    </source>
</evidence>
<dbReference type="Gene3D" id="3.30.160.70">
    <property type="entry name" value="Methylated DNA-protein cysteine methyltransferase domain"/>
    <property type="match status" value="1"/>
</dbReference>
<keyword evidence="13" id="KW-1185">Reference proteome</keyword>
<dbReference type="EMBL" id="JADBEM010000001">
    <property type="protein sequence ID" value="MBE1609252.1"/>
    <property type="molecule type" value="Genomic_DNA"/>
</dbReference>
<evidence type="ECO:0000259" key="11">
    <source>
        <dbReference type="Pfam" id="PF02870"/>
    </source>
</evidence>
<comment type="miscellaneous">
    <text evidence="9">This enzyme catalyzes only one turnover and therefore is not strictly catalytic. According to one definition, an enzyme is a biocatalyst that acts repeatedly and over many reaction cycles.</text>
</comment>
<dbReference type="InterPro" id="IPR001497">
    <property type="entry name" value="MethylDNA_cys_MeTrfase_AS"/>
</dbReference>
<evidence type="ECO:0000256" key="3">
    <source>
        <dbReference type="ARBA" id="ARBA00022490"/>
    </source>
</evidence>
<dbReference type="Gene3D" id="1.10.10.10">
    <property type="entry name" value="Winged helix-like DNA-binding domain superfamily/Winged helix DNA-binding domain"/>
    <property type="match status" value="1"/>
</dbReference>
<evidence type="ECO:0000259" key="10">
    <source>
        <dbReference type="Pfam" id="PF01035"/>
    </source>
</evidence>
<evidence type="ECO:0000256" key="8">
    <source>
        <dbReference type="ARBA" id="ARBA00049348"/>
    </source>
</evidence>
<comment type="similarity">
    <text evidence="2 9">Belongs to the MGMT family.</text>
</comment>
<dbReference type="GO" id="GO:0032259">
    <property type="term" value="P:methylation"/>
    <property type="evidence" value="ECO:0007669"/>
    <property type="project" value="UniProtKB-KW"/>
</dbReference>
<organism evidence="12 13">
    <name type="scientific">Actinopolymorpha pittospori</name>
    <dbReference type="NCBI Taxonomy" id="648752"/>
    <lineage>
        <taxon>Bacteria</taxon>
        <taxon>Bacillati</taxon>
        <taxon>Actinomycetota</taxon>
        <taxon>Actinomycetes</taxon>
        <taxon>Propionibacteriales</taxon>
        <taxon>Actinopolymorphaceae</taxon>
        <taxon>Actinopolymorpha</taxon>
    </lineage>
</organism>
<accession>A0A927N5C4</accession>